<dbReference type="InterPro" id="IPR032869">
    <property type="entry name" value="WHH_dom_containing"/>
</dbReference>
<reference evidence="1 2" key="1">
    <citation type="submission" date="2022-06" db="EMBL/GenBank/DDBJ databases">
        <title>Isolation of gut microbiota from human fecal samples.</title>
        <authorList>
            <person name="Pamer E.G."/>
            <person name="Barat B."/>
            <person name="Waligurski E."/>
            <person name="Medina S."/>
            <person name="Paddock L."/>
            <person name="Mostad J."/>
        </authorList>
    </citation>
    <scope>NUCLEOTIDE SEQUENCE [LARGE SCALE GENOMIC DNA]</scope>
    <source>
        <strain evidence="1 2">DFI.9.73</strain>
    </source>
</reference>
<feature type="non-terminal residue" evidence="1">
    <location>
        <position position="1"/>
    </location>
</feature>
<evidence type="ECO:0000313" key="1">
    <source>
        <dbReference type="EMBL" id="MCQ4841842.1"/>
    </source>
</evidence>
<organism evidence="1 2">
    <name type="scientific">Neglectibacter timonensis</name>
    <dbReference type="NCBI Taxonomy" id="1776382"/>
    <lineage>
        <taxon>Bacteria</taxon>
        <taxon>Bacillati</taxon>
        <taxon>Bacillota</taxon>
        <taxon>Clostridia</taxon>
        <taxon>Eubacteriales</taxon>
        <taxon>Oscillospiraceae</taxon>
        <taxon>Neglectibacter</taxon>
    </lineage>
</organism>
<gene>
    <name evidence="1" type="ORF">NE695_18240</name>
</gene>
<keyword evidence="1" id="KW-0540">Nuclease</keyword>
<comment type="caution">
    <text evidence="1">The sequence shown here is derived from an EMBL/GenBank/DDBJ whole genome shotgun (WGS) entry which is preliminary data.</text>
</comment>
<keyword evidence="2" id="KW-1185">Reference proteome</keyword>
<proteinExistence type="predicted"/>
<evidence type="ECO:0000313" key="2">
    <source>
        <dbReference type="Proteomes" id="UP001524473"/>
    </source>
</evidence>
<protein>
    <submittedName>
        <fullName evidence="1">HNH endonuclease</fullName>
    </submittedName>
</protein>
<dbReference type="RefSeq" id="WP_256192476.1">
    <property type="nucleotide sequence ID" value="NZ_JANFZG010000088.1"/>
</dbReference>
<dbReference type="GO" id="GO:0004519">
    <property type="term" value="F:endonuclease activity"/>
    <property type="evidence" value="ECO:0007669"/>
    <property type="project" value="UniProtKB-KW"/>
</dbReference>
<keyword evidence="1" id="KW-0378">Hydrolase</keyword>
<dbReference type="EMBL" id="JANFZH010000091">
    <property type="protein sequence ID" value="MCQ4841842.1"/>
    <property type="molecule type" value="Genomic_DNA"/>
</dbReference>
<keyword evidence="1" id="KW-0255">Endonuclease</keyword>
<dbReference type="Proteomes" id="UP001524473">
    <property type="component" value="Unassembled WGS sequence"/>
</dbReference>
<name>A0ABT1S4H9_9FIRM</name>
<sequence length="225" mass="24659">AKRISEELGRKVVFDGTMSVDKTGAIDPETGTIRLNARVGGPENLFDNAVRLLEEQPAEFPLDSADAGGYNAGEERLLLEAAGVGRVEIIAVDDLTDNLLQTKPKNSPNPQKWLNKGGKISIDKDGVWVYTNSKGQSVKYVDGYPDFKGAGLTNQEVDIGQFKDYTTDFKNADLLAPNGPRDAVNNTWHHSQDGHTLQEVDKAVHKEFTHRGGMSLNNIKRGELK</sequence>
<accession>A0ABT1S4H9</accession>
<dbReference type="Pfam" id="PF14414">
    <property type="entry name" value="WHH"/>
    <property type="match status" value="1"/>
</dbReference>